<gene>
    <name evidence="1" type="ORF">EMA8858_04131</name>
</gene>
<reference evidence="1" key="1">
    <citation type="submission" date="2021-12" db="EMBL/GenBank/DDBJ databases">
        <authorList>
            <person name="Rodrigo-Torres L."/>
            <person name="Arahal R. D."/>
            <person name="Lucena T."/>
        </authorList>
    </citation>
    <scope>NUCLEOTIDE SEQUENCE</scope>
    <source>
        <strain evidence="1">CECT 8858</strain>
    </source>
</reference>
<evidence type="ECO:0000313" key="1">
    <source>
        <dbReference type="EMBL" id="CAH0997996.1"/>
    </source>
</evidence>
<sequence length="384" mass="45433">MNDKIIVKKGGCFPTTTQILLLKAALFEPNEAIQYWHQWVLVNDYIEIDYNSPDFLPNFFDPLDVGSMNIMPLAYKNLGDFTEPVIQRLKGHYRKNWFDNTRLQNHTKQFIEILNDNNIEHILIGVLPIALNFYADISARTIPNVSVLIQPQHKKNVIEIFTNPPFSYRISPLEQATFNNLNAVHLYAPSGLCVHLHWNIFQECANMNEIDTIFWQKKQAFLLLETSSKMLSITHQFFLSLVAGRSYEAIPPFIWVADCYQIFHSKQTQINWDELISLAIRYKFVLFTREALLLLKNEFKISIPDSCLNKFDSIETSELELKYYQSIRKGVDRNDSLYISKKIRNHARKKYYMFQVYRRNIENRPFLIWYFMLTFKSLWSRLKN</sequence>
<dbReference type="Pfam" id="PF14907">
    <property type="entry name" value="NTP_transf_5"/>
    <property type="match status" value="1"/>
</dbReference>
<keyword evidence="2" id="KW-1185">Reference proteome</keyword>
<dbReference type="EMBL" id="CAKLPY010000009">
    <property type="protein sequence ID" value="CAH0997996.1"/>
    <property type="molecule type" value="Genomic_DNA"/>
</dbReference>
<dbReference type="RefSeq" id="WP_238808804.1">
    <property type="nucleotide sequence ID" value="NZ_CAKLPY010000009.1"/>
</dbReference>
<comment type="caution">
    <text evidence="1">The sequence shown here is derived from an EMBL/GenBank/DDBJ whole genome shotgun (WGS) entry which is preliminary data.</text>
</comment>
<evidence type="ECO:0000313" key="2">
    <source>
        <dbReference type="Proteomes" id="UP000837932"/>
    </source>
</evidence>
<protein>
    <submittedName>
        <fullName evidence="1">Uncharacterized protein</fullName>
    </submittedName>
</protein>
<organism evidence="1 2">
    <name type="scientific">Emticicia aquatica</name>
    <dbReference type="NCBI Taxonomy" id="1681835"/>
    <lineage>
        <taxon>Bacteria</taxon>
        <taxon>Pseudomonadati</taxon>
        <taxon>Bacteroidota</taxon>
        <taxon>Cytophagia</taxon>
        <taxon>Cytophagales</taxon>
        <taxon>Leadbetterellaceae</taxon>
        <taxon>Emticicia</taxon>
    </lineage>
</organism>
<dbReference type="InterPro" id="IPR039498">
    <property type="entry name" value="NTP_transf_5"/>
</dbReference>
<accession>A0ABM9AVH9</accession>
<name>A0ABM9AVH9_9BACT</name>
<dbReference type="Proteomes" id="UP000837932">
    <property type="component" value="Unassembled WGS sequence"/>
</dbReference>
<proteinExistence type="predicted"/>